<dbReference type="EMBL" id="AB714582">
    <property type="protein sequence ID" value="BAM13945.1"/>
    <property type="molecule type" value="Genomic_DNA"/>
</dbReference>
<evidence type="ECO:0000313" key="2">
    <source>
        <dbReference type="EMBL" id="BAM13945.1"/>
    </source>
</evidence>
<feature type="region of interest" description="Disordered" evidence="1">
    <location>
        <begin position="1"/>
        <end position="20"/>
    </location>
</feature>
<organism evidence="2">
    <name type="scientific">Pseudomonas sp. K-62</name>
    <dbReference type="NCBI Taxonomy" id="76885"/>
    <lineage>
        <taxon>Bacteria</taxon>
        <taxon>Pseudomonadati</taxon>
        <taxon>Pseudomonadota</taxon>
        <taxon>Gammaproteobacteria</taxon>
        <taxon>Pseudomonadales</taxon>
        <taxon>Pseudomonadaceae</taxon>
        <taxon>Pseudomonas</taxon>
    </lineage>
</organism>
<evidence type="ECO:0000256" key="1">
    <source>
        <dbReference type="SAM" id="MobiDB-lite"/>
    </source>
</evidence>
<reference evidence="2" key="1">
    <citation type="submission" date="2012-04" db="EMBL/GenBank/DDBJ databases">
        <title>Nucleotide sequence of Pseudomonas sp. K-62 plasmid pMR68 containing mercury resistance genes.</title>
        <authorList>
            <person name="Kiyono M."/>
            <person name="Mochizuki Y."/>
            <person name="Koizawa K."/>
            <person name="Sone Y."/>
            <person name="Nakamura R."/>
            <person name="Pan-Hou H."/>
            <person name="Sakabe K."/>
        </authorList>
    </citation>
    <scope>NUCLEOTIDE SEQUENCE</scope>
    <source>
        <strain evidence="2">K-62</strain>
        <plasmid evidence="2">pMR68</plasmid>
    </source>
</reference>
<dbReference type="AlphaFoldDB" id="I2FG10"/>
<sequence length="139" mass="15465">MGCLRQVRPQRLGRDGRGRRPLQEELIGPVPVLLAGRGWHAAALDVPRALARHALLPPAGDLAGNLGSCRRWKGTTTPAQSQLSRTRQAELVICEKAIERSFAWATRFRRLVKDYERYASTLADLHLVAFVCLMLKQAA</sequence>
<proteinExistence type="predicted"/>
<accession>I2FG10</accession>
<keyword evidence="2" id="KW-0614">Plasmid</keyword>
<protein>
    <submittedName>
        <fullName evidence="2">Transposase</fullName>
    </submittedName>
</protein>
<name>I2FG10_9PSED</name>
<geneLocation type="plasmid" evidence="2">
    <name>pMR68</name>
</geneLocation>
<dbReference type="PANTHER" id="PTHR30007">
    <property type="entry name" value="PHP DOMAIN PROTEIN"/>
    <property type="match status" value="1"/>
</dbReference>
<dbReference type="PANTHER" id="PTHR30007:SF0">
    <property type="entry name" value="TRANSPOSASE"/>
    <property type="match status" value="1"/>
</dbReference>